<sequence>MKCPMEFDDYPFVKFRRSTRKNFRRKVTRRRGDQRNLSVCFCFEKENTPLSEELKKNKMNEERREGNGAMEKLPMAASGVEASMVAVQVVAAPTVAAPAVEAPAIETPAKAVLTAVTIGKGFKGGKMSGFALELQKMKEFVPRFELNNRRTLCVVAWLDTVSGILHQCGVKDEHVILVAIIWLKGASKPWFDRKKGYLRTWEIMEKHLRNSFRMRLTAL</sequence>
<keyword evidence="2" id="KW-1185">Reference proteome</keyword>
<dbReference type="AlphaFoldDB" id="A0A1B0CRX6"/>
<dbReference type="VEuPathDB" id="VectorBase:LLONM1_001172"/>
<dbReference type="VEuPathDB" id="VectorBase:LLOJ007624"/>
<evidence type="ECO:0000313" key="1">
    <source>
        <dbReference type="EnsemblMetazoa" id="LLOJ007624-PA"/>
    </source>
</evidence>
<dbReference type="Proteomes" id="UP000092461">
    <property type="component" value="Unassembled WGS sequence"/>
</dbReference>
<reference evidence="1" key="1">
    <citation type="submission" date="2020-05" db="UniProtKB">
        <authorList>
            <consortium name="EnsemblMetazoa"/>
        </authorList>
    </citation>
    <scope>IDENTIFICATION</scope>
    <source>
        <strain evidence="1">Jacobina</strain>
    </source>
</reference>
<dbReference type="EnsemblMetazoa" id="LLOJ007624-RA">
    <property type="protein sequence ID" value="LLOJ007624-PA"/>
    <property type="gene ID" value="LLOJ007624"/>
</dbReference>
<protein>
    <submittedName>
        <fullName evidence="1">Uncharacterized protein</fullName>
    </submittedName>
</protein>
<organism evidence="1 2">
    <name type="scientific">Lutzomyia longipalpis</name>
    <name type="common">Sand fly</name>
    <dbReference type="NCBI Taxonomy" id="7200"/>
    <lineage>
        <taxon>Eukaryota</taxon>
        <taxon>Metazoa</taxon>
        <taxon>Ecdysozoa</taxon>
        <taxon>Arthropoda</taxon>
        <taxon>Hexapoda</taxon>
        <taxon>Insecta</taxon>
        <taxon>Pterygota</taxon>
        <taxon>Neoptera</taxon>
        <taxon>Endopterygota</taxon>
        <taxon>Diptera</taxon>
        <taxon>Nematocera</taxon>
        <taxon>Psychodoidea</taxon>
        <taxon>Psychodidae</taxon>
        <taxon>Lutzomyia</taxon>
        <taxon>Lutzomyia</taxon>
    </lineage>
</organism>
<dbReference type="EMBL" id="AJWK01025443">
    <property type="status" value="NOT_ANNOTATED_CDS"/>
    <property type="molecule type" value="Genomic_DNA"/>
</dbReference>
<name>A0A1B0CRX6_LUTLO</name>
<evidence type="ECO:0000313" key="2">
    <source>
        <dbReference type="Proteomes" id="UP000092461"/>
    </source>
</evidence>
<proteinExistence type="predicted"/>
<accession>A0A1B0CRX6</accession>